<keyword evidence="2" id="KW-1185">Reference proteome</keyword>
<evidence type="ECO:0000313" key="1">
    <source>
        <dbReference type="EMBL" id="ODR96661.1"/>
    </source>
</evidence>
<evidence type="ECO:0000313" key="2">
    <source>
        <dbReference type="Proteomes" id="UP000094472"/>
    </source>
</evidence>
<dbReference type="EMBL" id="LPWF01000028">
    <property type="protein sequence ID" value="ODR96661.1"/>
    <property type="molecule type" value="Genomic_DNA"/>
</dbReference>
<sequence length="69" mass="8200">MEVARPTGKALRLLVFSEPKLRFLPPLLFAKLFEPRFINMLIRVRQIMVKRQFRELVLTFLPPLEVYDG</sequence>
<reference evidence="1 2" key="1">
    <citation type="journal article" date="2016" name="Environ. Microbiol.">
        <title>New Methyloceanibacter diversity from North Sea sediments includes methanotroph containing solely the soluble methane monooxygenase.</title>
        <authorList>
            <person name="Vekeman B."/>
            <person name="Kerckhof F.M."/>
            <person name="Cremers G."/>
            <person name="de Vos P."/>
            <person name="Vandamme P."/>
            <person name="Boon N."/>
            <person name="Op den Camp H.J."/>
            <person name="Heylen K."/>
        </authorList>
    </citation>
    <scope>NUCLEOTIDE SEQUENCE [LARGE SCALE GENOMIC DNA]</scope>
    <source>
        <strain evidence="1 2">R-67175</strain>
    </source>
</reference>
<organism evidence="1 2">
    <name type="scientific">Methyloceanibacter superfactus</name>
    <dbReference type="NCBI Taxonomy" id="1774969"/>
    <lineage>
        <taxon>Bacteria</taxon>
        <taxon>Pseudomonadati</taxon>
        <taxon>Pseudomonadota</taxon>
        <taxon>Alphaproteobacteria</taxon>
        <taxon>Hyphomicrobiales</taxon>
        <taxon>Hyphomicrobiaceae</taxon>
        <taxon>Methyloceanibacter</taxon>
    </lineage>
</organism>
<dbReference type="AlphaFoldDB" id="A0A1E3VTQ1"/>
<protein>
    <submittedName>
        <fullName evidence="1">Uncharacterized protein</fullName>
    </submittedName>
</protein>
<accession>A0A1E3VTQ1</accession>
<comment type="caution">
    <text evidence="1">The sequence shown here is derived from an EMBL/GenBank/DDBJ whole genome shotgun (WGS) entry which is preliminary data.</text>
</comment>
<gene>
    <name evidence="1" type="ORF">AUC69_13700</name>
</gene>
<dbReference type="Proteomes" id="UP000094472">
    <property type="component" value="Unassembled WGS sequence"/>
</dbReference>
<name>A0A1E3VTQ1_9HYPH</name>
<proteinExistence type="predicted"/>